<dbReference type="GO" id="GO:0003676">
    <property type="term" value="F:nucleic acid binding"/>
    <property type="evidence" value="ECO:0007669"/>
    <property type="project" value="InterPro"/>
</dbReference>
<organism evidence="8 9">
    <name type="scientific">Streptococcus viridans</name>
    <dbReference type="NCBI Taxonomy" id="78535"/>
    <lineage>
        <taxon>Bacteria</taxon>
        <taxon>Bacillati</taxon>
        <taxon>Bacillota</taxon>
        <taxon>Bacilli</taxon>
        <taxon>Lactobacillales</taxon>
        <taxon>Streptococcaceae</taxon>
        <taxon>Streptococcus</taxon>
    </lineage>
</organism>
<sequence>MLLGLLLAQYEEALIAVGEEAESLSFAYRALKNWTFTDFVFALQKEVEAEDQALLESIFEQLKHHVPAQYIIGSADFCGHVFTVDKRVLIPRPETEELVDLILEENDEEALRVLDIGTGSGAIAISLALARPNWQVQASDVSEEALSLAQENAKQLGAVVSFKSSDVLDQLSGPYDLIVSNPPYISRDDVEEVGANVLASEPHLALFADRDGYAIYEKIAKQTPSVLTADGKVYLEIGYKQGAKVKELFQEAFPNKRVRVLKDQFGQDRMVVVDNGSI</sequence>
<gene>
    <name evidence="5 8" type="primary">prmC</name>
    <name evidence="8" type="ORF">NCTC3166_01074</name>
</gene>
<keyword evidence="9" id="KW-1185">Reference proteome</keyword>
<protein>
    <recommendedName>
        <fullName evidence="5">Release factor glutamine methyltransferase</fullName>
        <shortName evidence="5">RF MTase</shortName>
        <ecNumber evidence="5">2.1.1.297</ecNumber>
    </recommendedName>
    <alternativeName>
        <fullName evidence="5">N5-glutamine methyltransferase PrmC</fullName>
    </alternativeName>
    <alternativeName>
        <fullName evidence="5">Protein-(glutamine-N5) MTase PrmC</fullName>
    </alternativeName>
    <alternativeName>
        <fullName evidence="5">Protein-glutamine N-methyltransferase PrmC</fullName>
    </alternativeName>
</protein>
<keyword evidence="2 5" id="KW-0808">Transferase</keyword>
<comment type="function">
    <text evidence="5">Methylates the class 1 translation termination release factors RF1/PrfA and RF2/PrfB on the glutamine residue of the universally conserved GGQ motif.</text>
</comment>
<dbReference type="CDD" id="cd02440">
    <property type="entry name" value="AdoMet_MTases"/>
    <property type="match status" value="1"/>
</dbReference>
<dbReference type="InterPro" id="IPR004556">
    <property type="entry name" value="HemK-like"/>
</dbReference>
<dbReference type="RefSeq" id="WP_126404257.1">
    <property type="nucleotide sequence ID" value="NZ_LR134266.1"/>
</dbReference>
<dbReference type="Proteomes" id="UP000270025">
    <property type="component" value="Chromosome"/>
</dbReference>
<dbReference type="GO" id="GO:0032259">
    <property type="term" value="P:methylation"/>
    <property type="evidence" value="ECO:0007669"/>
    <property type="project" value="UniProtKB-KW"/>
</dbReference>
<dbReference type="InterPro" id="IPR029063">
    <property type="entry name" value="SAM-dependent_MTases_sf"/>
</dbReference>
<proteinExistence type="inferred from homology"/>
<keyword evidence="3 5" id="KW-0949">S-adenosyl-L-methionine</keyword>
<dbReference type="PANTHER" id="PTHR18895">
    <property type="entry name" value="HEMK METHYLTRANSFERASE"/>
    <property type="match status" value="1"/>
</dbReference>
<reference evidence="8 9" key="1">
    <citation type="submission" date="2018-12" db="EMBL/GenBank/DDBJ databases">
        <authorList>
            <consortium name="Pathogen Informatics"/>
        </authorList>
    </citation>
    <scope>NUCLEOTIDE SEQUENCE [LARGE SCALE GENOMIC DNA]</scope>
    <source>
        <strain evidence="8 9">NCTC3166</strain>
    </source>
</reference>
<dbReference type="InterPro" id="IPR007848">
    <property type="entry name" value="Small_mtfrase_dom"/>
</dbReference>
<feature type="domain" description="Release factor glutamine methyltransferase N-terminal" evidence="7">
    <location>
        <begin position="6"/>
        <end position="73"/>
    </location>
</feature>
<evidence type="ECO:0000256" key="5">
    <source>
        <dbReference type="HAMAP-Rule" id="MF_02126"/>
    </source>
</evidence>
<feature type="binding site" evidence="5">
    <location>
        <begin position="181"/>
        <end position="184"/>
    </location>
    <ligand>
        <name>substrate</name>
    </ligand>
</feature>
<dbReference type="Pfam" id="PF05175">
    <property type="entry name" value="MTS"/>
    <property type="match status" value="1"/>
</dbReference>
<feature type="binding site" evidence="5">
    <location>
        <position position="181"/>
    </location>
    <ligand>
        <name>S-adenosyl-L-methionine</name>
        <dbReference type="ChEBI" id="CHEBI:59789"/>
    </ligand>
</feature>
<evidence type="ECO:0000256" key="3">
    <source>
        <dbReference type="ARBA" id="ARBA00022691"/>
    </source>
</evidence>
<dbReference type="NCBIfam" id="TIGR03534">
    <property type="entry name" value="RF_mod_PrmC"/>
    <property type="match status" value="1"/>
</dbReference>
<evidence type="ECO:0000313" key="9">
    <source>
        <dbReference type="Proteomes" id="UP000270025"/>
    </source>
</evidence>
<keyword evidence="1 5" id="KW-0489">Methyltransferase</keyword>
<evidence type="ECO:0000256" key="1">
    <source>
        <dbReference type="ARBA" id="ARBA00022603"/>
    </source>
</evidence>
<dbReference type="KEGG" id="svf:NCTC3166_01074"/>
<feature type="binding site" evidence="5">
    <location>
        <position position="140"/>
    </location>
    <ligand>
        <name>S-adenosyl-L-methionine</name>
        <dbReference type="ChEBI" id="CHEBI:59789"/>
    </ligand>
</feature>
<dbReference type="InterPro" id="IPR050320">
    <property type="entry name" value="N5-glutamine_MTase"/>
</dbReference>
<name>A0A3S5DZ64_9STRE</name>
<dbReference type="Gene3D" id="3.40.50.150">
    <property type="entry name" value="Vaccinia Virus protein VP39"/>
    <property type="match status" value="1"/>
</dbReference>
<feature type="binding site" evidence="5">
    <location>
        <begin position="117"/>
        <end position="121"/>
    </location>
    <ligand>
        <name>S-adenosyl-L-methionine</name>
        <dbReference type="ChEBI" id="CHEBI:59789"/>
    </ligand>
</feature>
<comment type="similarity">
    <text evidence="5">Belongs to the protein N5-glutamine methyltransferase family. PrmC subfamily.</text>
</comment>
<comment type="catalytic activity">
    <reaction evidence="4 5">
        <text>L-glutaminyl-[peptide chain release factor] + S-adenosyl-L-methionine = N(5)-methyl-L-glutaminyl-[peptide chain release factor] + S-adenosyl-L-homocysteine + H(+)</text>
        <dbReference type="Rhea" id="RHEA:42896"/>
        <dbReference type="Rhea" id="RHEA-COMP:10271"/>
        <dbReference type="Rhea" id="RHEA-COMP:10272"/>
        <dbReference type="ChEBI" id="CHEBI:15378"/>
        <dbReference type="ChEBI" id="CHEBI:30011"/>
        <dbReference type="ChEBI" id="CHEBI:57856"/>
        <dbReference type="ChEBI" id="CHEBI:59789"/>
        <dbReference type="ChEBI" id="CHEBI:61891"/>
        <dbReference type="EC" id="2.1.1.297"/>
    </reaction>
</comment>
<dbReference type="AlphaFoldDB" id="A0A3S5DZ64"/>
<dbReference type="EMBL" id="LR134266">
    <property type="protein sequence ID" value="VED67254.1"/>
    <property type="molecule type" value="Genomic_DNA"/>
</dbReference>
<evidence type="ECO:0000259" key="6">
    <source>
        <dbReference type="Pfam" id="PF05175"/>
    </source>
</evidence>
<evidence type="ECO:0000313" key="8">
    <source>
        <dbReference type="EMBL" id="VED67254.1"/>
    </source>
</evidence>
<dbReference type="InterPro" id="IPR019874">
    <property type="entry name" value="RF_methyltr_PrmC"/>
</dbReference>
<dbReference type="PROSITE" id="PS00092">
    <property type="entry name" value="N6_MTASE"/>
    <property type="match status" value="1"/>
</dbReference>
<evidence type="ECO:0000259" key="7">
    <source>
        <dbReference type="Pfam" id="PF17827"/>
    </source>
</evidence>
<dbReference type="PANTHER" id="PTHR18895:SF74">
    <property type="entry name" value="MTRF1L RELEASE FACTOR GLUTAMINE METHYLTRANSFERASE"/>
    <property type="match status" value="1"/>
</dbReference>
<dbReference type="GO" id="GO:0102559">
    <property type="term" value="F:peptide chain release factor N(5)-glutamine methyltransferase activity"/>
    <property type="evidence" value="ECO:0007669"/>
    <property type="project" value="UniProtKB-EC"/>
</dbReference>
<dbReference type="NCBIfam" id="TIGR00536">
    <property type="entry name" value="hemK_fam"/>
    <property type="match status" value="1"/>
</dbReference>
<dbReference type="SUPFAM" id="SSF53335">
    <property type="entry name" value="S-adenosyl-L-methionine-dependent methyltransferases"/>
    <property type="match status" value="1"/>
</dbReference>
<evidence type="ECO:0000256" key="4">
    <source>
        <dbReference type="ARBA" id="ARBA00048391"/>
    </source>
</evidence>
<dbReference type="InterPro" id="IPR002052">
    <property type="entry name" value="DNA_methylase_N6_adenine_CS"/>
</dbReference>
<dbReference type="InterPro" id="IPR040758">
    <property type="entry name" value="PrmC_N"/>
</dbReference>
<dbReference type="HAMAP" id="MF_02126">
    <property type="entry name" value="RF_methyltr_PrmC"/>
    <property type="match status" value="1"/>
</dbReference>
<comment type="caution">
    <text evidence="5">Lacks conserved residue(s) required for the propagation of feature annotation.</text>
</comment>
<evidence type="ECO:0000256" key="2">
    <source>
        <dbReference type="ARBA" id="ARBA00022679"/>
    </source>
</evidence>
<dbReference type="Pfam" id="PF17827">
    <property type="entry name" value="PrmC_N"/>
    <property type="match status" value="1"/>
</dbReference>
<dbReference type="EC" id="2.1.1.297" evidence="5"/>
<accession>A0A3S5DZ64</accession>
<feature type="domain" description="Methyltransferase small" evidence="6">
    <location>
        <begin position="106"/>
        <end position="190"/>
    </location>
</feature>
<dbReference type="Gene3D" id="1.10.8.10">
    <property type="entry name" value="DNA helicase RuvA subunit, C-terminal domain"/>
    <property type="match status" value="1"/>
</dbReference>